<dbReference type="InterPro" id="IPR050810">
    <property type="entry name" value="Bact_Secretion_Sys_Channel"/>
</dbReference>
<evidence type="ECO:0000259" key="4">
    <source>
        <dbReference type="Pfam" id="PF13629"/>
    </source>
</evidence>
<dbReference type="STRING" id="245187.SAMN04488003_11447"/>
<dbReference type="OrthoDB" id="9775455at2"/>
<dbReference type="PANTHER" id="PTHR30332:SF17">
    <property type="entry name" value="TYPE IV PILIATION SYSTEM PROTEIN DR_0774-RELATED"/>
    <property type="match status" value="1"/>
</dbReference>
<comment type="similarity">
    <text evidence="1">Belongs to the bacterial secretin family.</text>
</comment>
<evidence type="ECO:0000259" key="3">
    <source>
        <dbReference type="Pfam" id="PF04972"/>
    </source>
</evidence>
<reference evidence="5 6" key="1">
    <citation type="submission" date="2016-10" db="EMBL/GenBank/DDBJ databases">
        <authorList>
            <person name="de Groot N.N."/>
        </authorList>
    </citation>
    <scope>NUCLEOTIDE SEQUENCE [LARGE SCALE GENOMIC DNA]</scope>
    <source>
        <strain evidence="5 6">DSM 16213</strain>
    </source>
</reference>
<dbReference type="PRINTS" id="PR00811">
    <property type="entry name" value="BCTERIALGSPD"/>
</dbReference>
<dbReference type="Proteomes" id="UP000199585">
    <property type="component" value="Unassembled WGS sequence"/>
</dbReference>
<dbReference type="Pfam" id="PF00263">
    <property type="entry name" value="Secretin"/>
    <property type="match status" value="1"/>
</dbReference>
<name>A0A1H8FZN1_9RHOB</name>
<dbReference type="PANTHER" id="PTHR30332">
    <property type="entry name" value="PROBABLE GENERAL SECRETION PATHWAY PROTEIN D"/>
    <property type="match status" value="1"/>
</dbReference>
<feature type="domain" description="Type II/III secretion system secretin-like" evidence="2">
    <location>
        <begin position="253"/>
        <end position="413"/>
    </location>
</feature>
<dbReference type="RefSeq" id="WP_089903543.1">
    <property type="nucleotide sequence ID" value="NZ_FOCI01000014.1"/>
</dbReference>
<dbReference type="GO" id="GO:0015627">
    <property type="term" value="C:type II protein secretion system complex"/>
    <property type="evidence" value="ECO:0007669"/>
    <property type="project" value="TreeGrafter"/>
</dbReference>
<sequence length="467" mass="49179">MSIDRFTKAVVTVFALAVAFAPVTTSAETLRVLRGSATAPLAVPMNRAIVVESDEPFTEISIANPGIADISSLSDRTIYLLGKEPGRTTMTILGPDGRLISNVEVQVTPDIAEFKERLEQILPGEPIEVRTANNGIVLSGTVSSTARLDRAMELAERYAPERVSNLMSVGGTQQVMLKVRFAEMQRAVSKSLASSLTAGSNSSVGNLSGLGPVATSGASVGGSGGIASNSDSNGAFLFGFNAGGLEVGILLEALESRGVVRTLAEPNLTALSGQEAKFLAGGEYPVPVAQEDGQITVEFKPFGVELVFTPRVVDGDIINLELLAAVSSIDPANGFTANGFTISAFKRRETSTTVEMRDGESFAIAGLLSDDFTNLKGQVPWLGDVPVLGSLFRSVEYSRQQTELVIIVTPHLVTPTRGQALALPTDRVQPPSERDMFLFGNVDGPTAGGAGEVARQDFSGSYGYVME</sequence>
<dbReference type="InterPro" id="IPR007055">
    <property type="entry name" value="BON_dom"/>
</dbReference>
<proteinExistence type="inferred from homology"/>
<evidence type="ECO:0000256" key="1">
    <source>
        <dbReference type="RuleBase" id="RU004003"/>
    </source>
</evidence>
<dbReference type="Pfam" id="PF13629">
    <property type="entry name" value="T2SS-T3SS_pil_N"/>
    <property type="match status" value="1"/>
</dbReference>
<keyword evidence="6" id="KW-1185">Reference proteome</keyword>
<evidence type="ECO:0000313" key="6">
    <source>
        <dbReference type="Proteomes" id="UP000199585"/>
    </source>
</evidence>
<evidence type="ECO:0000259" key="2">
    <source>
        <dbReference type="Pfam" id="PF00263"/>
    </source>
</evidence>
<dbReference type="AlphaFoldDB" id="A0A1H8FZN1"/>
<accession>A0A1H8FZN1</accession>
<dbReference type="Pfam" id="PF04972">
    <property type="entry name" value="BON"/>
    <property type="match status" value="1"/>
</dbReference>
<gene>
    <name evidence="5" type="ORF">SAMN04488003_11447</name>
</gene>
<dbReference type="GO" id="GO:0009306">
    <property type="term" value="P:protein secretion"/>
    <property type="evidence" value="ECO:0007669"/>
    <property type="project" value="InterPro"/>
</dbReference>
<protein>
    <submittedName>
        <fullName evidence="5">Pilus assembly protein CpaC</fullName>
    </submittedName>
</protein>
<dbReference type="InterPro" id="IPR032789">
    <property type="entry name" value="T2SS-T3SS_pil_N"/>
</dbReference>
<dbReference type="InterPro" id="IPR004846">
    <property type="entry name" value="T2SS/T3SS_dom"/>
</dbReference>
<organism evidence="5 6">
    <name type="scientific">Loktanella fryxellensis</name>
    <dbReference type="NCBI Taxonomy" id="245187"/>
    <lineage>
        <taxon>Bacteria</taxon>
        <taxon>Pseudomonadati</taxon>
        <taxon>Pseudomonadota</taxon>
        <taxon>Alphaproteobacteria</taxon>
        <taxon>Rhodobacterales</taxon>
        <taxon>Roseobacteraceae</taxon>
        <taxon>Loktanella</taxon>
    </lineage>
</organism>
<feature type="domain" description="BON" evidence="3">
    <location>
        <begin position="119"/>
        <end position="170"/>
    </location>
</feature>
<feature type="domain" description="Pilus formation protein N-terminal" evidence="4">
    <location>
        <begin position="39"/>
        <end position="108"/>
    </location>
</feature>
<dbReference type="InterPro" id="IPR001775">
    <property type="entry name" value="GspD/PilQ"/>
</dbReference>
<evidence type="ECO:0000313" key="5">
    <source>
        <dbReference type="EMBL" id="SEN37099.1"/>
    </source>
</evidence>
<dbReference type="EMBL" id="FOCI01000014">
    <property type="protein sequence ID" value="SEN37099.1"/>
    <property type="molecule type" value="Genomic_DNA"/>
</dbReference>